<reference evidence="1" key="1">
    <citation type="journal article" date="2021" name="Proc. Natl. Acad. Sci. U.S.A.">
        <title>A Catalog of Tens of Thousands of Viruses from Human Metagenomes Reveals Hidden Associations with Chronic Diseases.</title>
        <authorList>
            <person name="Tisza M.J."/>
            <person name="Buck C.B."/>
        </authorList>
    </citation>
    <scope>NUCLEOTIDE SEQUENCE</scope>
    <source>
        <strain evidence="1">CtEJG5</strain>
    </source>
</reference>
<protein>
    <submittedName>
        <fullName evidence="1">50S ribosomal subunit</fullName>
    </submittedName>
</protein>
<sequence>MKNNNYTSFFKTKPKKVERYIRCRKCGAAMDDRDFPFEIKCHKCGYSFQPKPWEPQPMTAKEITELYCKLRYGK</sequence>
<organism evidence="1">
    <name type="scientific">Siphoviridae sp. ctEJG5</name>
    <dbReference type="NCBI Taxonomy" id="2827814"/>
    <lineage>
        <taxon>Viruses</taxon>
        <taxon>Duplodnaviria</taxon>
        <taxon>Heunggongvirae</taxon>
        <taxon>Uroviricota</taxon>
        <taxon>Caudoviricetes</taxon>
    </lineage>
</organism>
<dbReference type="EMBL" id="BK032506">
    <property type="protein sequence ID" value="DAF43359.1"/>
    <property type="molecule type" value="Genomic_DNA"/>
</dbReference>
<accession>A0A8S5RXR0</accession>
<evidence type="ECO:0000313" key="1">
    <source>
        <dbReference type="EMBL" id="DAF43359.1"/>
    </source>
</evidence>
<proteinExistence type="predicted"/>
<name>A0A8S5RXR0_9CAUD</name>